<sequence length="269" mass="31356">MDLPDPDGYDSEENDDELAQFDYDGNSDQLGEQEYECSSEESGSVYKDEGDAEWKCEYCNAIMWYGSLKPPVNDYAKFGQLYIIDTEKEVANRAAIFGKYKRVEDKANKEKLREKVIESIISMLNEVNPYVQQFRSARDMFDTNLDQTFHMRIVSSQEKDGRTYDTPIASEVTALISVDFSLDMDKRDIVLEEVQSGYLKRISEIHPAYLALQYPLIFNYGKDGFRLGIIKRRTTATESLKREAISMRQWYAYRMHERENECHNLLHSK</sequence>
<reference evidence="2" key="1">
    <citation type="journal article" date="2019" name="Database">
        <title>The radish genome database (RadishGD): an integrated information resource for radish genomics.</title>
        <authorList>
            <person name="Yu H.J."/>
            <person name="Baek S."/>
            <person name="Lee Y.J."/>
            <person name="Cho A."/>
            <person name="Mun J.H."/>
        </authorList>
    </citation>
    <scope>NUCLEOTIDE SEQUENCE [LARGE SCALE GENOMIC DNA]</scope>
    <source>
        <strain evidence="2">cv. WK10039</strain>
    </source>
</reference>
<dbReference type="AlphaFoldDB" id="A0A9W3DJQ9"/>
<dbReference type="OrthoDB" id="1111395at2759"/>
<proteinExistence type="predicted"/>
<keyword evidence="2" id="KW-1185">Reference proteome</keyword>
<dbReference type="Proteomes" id="UP000504610">
    <property type="component" value="Chromosome 4"/>
</dbReference>
<dbReference type="RefSeq" id="XP_056864017.1">
    <property type="nucleotide sequence ID" value="XM_057008037.1"/>
</dbReference>
<protein>
    <submittedName>
        <fullName evidence="3">Uncharacterized protein LOC108850539</fullName>
    </submittedName>
</protein>
<dbReference type="PANTHER" id="PTHR45786">
    <property type="entry name" value="DNA BINDING PROTEIN-LIKE"/>
    <property type="match status" value="1"/>
</dbReference>
<dbReference type="PANTHER" id="PTHR45786:SF66">
    <property type="entry name" value="HOOK MOTIF PROTEIN, PUTATIVE-RELATED"/>
    <property type="match status" value="1"/>
</dbReference>
<evidence type="ECO:0000313" key="3">
    <source>
        <dbReference type="RefSeq" id="XP_056864017.1"/>
    </source>
</evidence>
<reference evidence="3" key="2">
    <citation type="submission" date="2025-08" db="UniProtKB">
        <authorList>
            <consortium name="RefSeq"/>
        </authorList>
    </citation>
    <scope>IDENTIFICATION</scope>
    <source>
        <tissue evidence="3">Leaf</tissue>
    </source>
</reference>
<gene>
    <name evidence="3" type="primary">LOC108850539</name>
</gene>
<dbReference type="GeneID" id="108850539"/>
<feature type="compositionally biased region" description="Acidic residues" evidence="1">
    <location>
        <begin position="1"/>
        <end position="19"/>
    </location>
</feature>
<organism evidence="2 3">
    <name type="scientific">Raphanus sativus</name>
    <name type="common">Radish</name>
    <name type="synonym">Raphanus raphanistrum var. sativus</name>
    <dbReference type="NCBI Taxonomy" id="3726"/>
    <lineage>
        <taxon>Eukaryota</taxon>
        <taxon>Viridiplantae</taxon>
        <taxon>Streptophyta</taxon>
        <taxon>Embryophyta</taxon>
        <taxon>Tracheophyta</taxon>
        <taxon>Spermatophyta</taxon>
        <taxon>Magnoliopsida</taxon>
        <taxon>eudicotyledons</taxon>
        <taxon>Gunneridae</taxon>
        <taxon>Pentapetalae</taxon>
        <taxon>rosids</taxon>
        <taxon>malvids</taxon>
        <taxon>Brassicales</taxon>
        <taxon>Brassicaceae</taxon>
        <taxon>Brassiceae</taxon>
        <taxon>Raphanus</taxon>
    </lineage>
</organism>
<name>A0A9W3DJQ9_RAPSA</name>
<feature type="region of interest" description="Disordered" evidence="1">
    <location>
        <begin position="1"/>
        <end position="44"/>
    </location>
</feature>
<evidence type="ECO:0000256" key="1">
    <source>
        <dbReference type="SAM" id="MobiDB-lite"/>
    </source>
</evidence>
<dbReference type="KEGG" id="rsz:108850539"/>
<accession>A0A9W3DJQ9</accession>
<evidence type="ECO:0000313" key="2">
    <source>
        <dbReference type="Proteomes" id="UP000504610"/>
    </source>
</evidence>